<reference evidence="2 3" key="1">
    <citation type="submission" date="2015-01" db="EMBL/GenBank/DDBJ databases">
        <title>Evolution of Trichinella species and genotypes.</title>
        <authorList>
            <person name="Korhonen P.K."/>
            <person name="Edoardo P."/>
            <person name="Giuseppe L.R."/>
            <person name="Gasser R.B."/>
        </authorList>
    </citation>
    <scope>NUCLEOTIDE SEQUENCE [LARGE SCALE GENOMIC DNA]</scope>
    <source>
        <strain evidence="2">ISS37</strain>
    </source>
</reference>
<dbReference type="EMBL" id="JYDL01000068">
    <property type="protein sequence ID" value="KRX18790.1"/>
    <property type="molecule type" value="Genomic_DNA"/>
</dbReference>
<accession>A0A0V0RWD6</accession>
<sequence>MEKSTETISKNLNEPENVVRVCASKTRNPCDRTDGKSVSPVTEEGSEVSKRQEGMQRLNIHEPGCDICAQADPSHGSMPGGSALDCDEEASAVSAEPSTSGYFPVFKWVKSTMYSQRSKRFPKMPEHRQDLQIPDAFRTKVADEDLLLWQSASRHIVVFATGKNIRLLGKTKTWGMDGTFKVVPEWYQQLFVISAFLAGKLVPAVYCLCTEMSLTGSDNDGLLDILNDSLEESDIGSASDSDYVEKRDHDSSSEF</sequence>
<feature type="compositionally biased region" description="Basic and acidic residues" evidence="1">
    <location>
        <begin position="243"/>
        <end position="255"/>
    </location>
</feature>
<organism evidence="2 3">
    <name type="scientific">Trichinella nelsoni</name>
    <dbReference type="NCBI Taxonomy" id="6336"/>
    <lineage>
        <taxon>Eukaryota</taxon>
        <taxon>Metazoa</taxon>
        <taxon>Ecdysozoa</taxon>
        <taxon>Nematoda</taxon>
        <taxon>Enoplea</taxon>
        <taxon>Dorylaimia</taxon>
        <taxon>Trichinellida</taxon>
        <taxon>Trichinellidae</taxon>
        <taxon>Trichinella</taxon>
    </lineage>
</organism>
<dbReference type="STRING" id="6336.A0A0V0RWD6"/>
<name>A0A0V0RWD6_9BILA</name>
<dbReference type="Proteomes" id="UP000054630">
    <property type="component" value="Unassembled WGS sequence"/>
</dbReference>
<proteinExistence type="predicted"/>
<dbReference type="AlphaFoldDB" id="A0A0V0RWD6"/>
<evidence type="ECO:0000256" key="1">
    <source>
        <dbReference type="SAM" id="MobiDB-lite"/>
    </source>
</evidence>
<evidence type="ECO:0000313" key="2">
    <source>
        <dbReference type="EMBL" id="KRX18790.1"/>
    </source>
</evidence>
<comment type="caution">
    <text evidence="2">The sequence shown here is derived from an EMBL/GenBank/DDBJ whole genome shotgun (WGS) entry which is preliminary data.</text>
</comment>
<feature type="region of interest" description="Disordered" evidence="1">
    <location>
        <begin position="233"/>
        <end position="255"/>
    </location>
</feature>
<protein>
    <submittedName>
        <fullName evidence="2">Uncharacterized protein</fullName>
    </submittedName>
</protein>
<dbReference type="OrthoDB" id="6740409at2759"/>
<feature type="region of interest" description="Disordered" evidence="1">
    <location>
        <begin position="25"/>
        <end position="53"/>
    </location>
</feature>
<evidence type="ECO:0000313" key="3">
    <source>
        <dbReference type="Proteomes" id="UP000054630"/>
    </source>
</evidence>
<gene>
    <name evidence="2" type="ORF">T07_6445</name>
</gene>
<keyword evidence="3" id="KW-1185">Reference proteome</keyword>